<comment type="caution">
    <text evidence="3">The sequence shown here is derived from an EMBL/GenBank/DDBJ whole genome shotgun (WGS) entry which is preliminary data.</text>
</comment>
<sequence length="393" mass="44490">MSSVYQPSEKWELGSLGLNNQTWIEDTWTKIVAKIGQTSERIGSTFPHVSKNGRYDATSPNWWTAGFWPGMLWTIYADTKEERLRQIAEACEVELDSVLQRFYELDHDMGFMWTLTARANYRLTGNLESRRRALAAASHLAGRFNLAGGYIRAWNSGAGQSVDKTGWAIIDCMMNLPLLYWASEEILDPRFRHVARAHADTVLREFIRPDGSVYHIVCFDPETGERVAALGGQGHAEQSAWSRGTAWALYGCALTYAYTREERFLDAAKRVSHFFVANLPADWVPYWDFRVDAKTDTPRDASAAAIAACGLLEIAKWVPEVERSAYQQSACRILQSLTSHYASWELEEEGLILQSTGNAPQNQNVNVPIIYGDYYFVEAIARLSNRMMLNETK</sequence>
<dbReference type="InterPro" id="IPR010905">
    <property type="entry name" value="Glyco_hydro_88"/>
</dbReference>
<gene>
    <name evidence="3" type="ORF">ACFSB2_03750</name>
</gene>
<dbReference type="Proteomes" id="UP001597079">
    <property type="component" value="Unassembled WGS sequence"/>
</dbReference>
<evidence type="ECO:0000313" key="4">
    <source>
        <dbReference type="Proteomes" id="UP001597079"/>
    </source>
</evidence>
<evidence type="ECO:0000256" key="1">
    <source>
        <dbReference type="ARBA" id="ARBA00022801"/>
    </source>
</evidence>
<dbReference type="Gene3D" id="1.50.10.10">
    <property type="match status" value="1"/>
</dbReference>
<organism evidence="3 4">
    <name type="scientific">Alicyclobacillus fodiniaquatilis</name>
    <dbReference type="NCBI Taxonomy" id="1661150"/>
    <lineage>
        <taxon>Bacteria</taxon>
        <taxon>Bacillati</taxon>
        <taxon>Bacillota</taxon>
        <taxon>Bacilli</taxon>
        <taxon>Bacillales</taxon>
        <taxon>Alicyclobacillaceae</taxon>
        <taxon>Alicyclobacillus</taxon>
    </lineage>
</organism>
<dbReference type="PANTHER" id="PTHR36845">
    <property type="entry name" value="HYDROLASE, PUTATIVE (AFU_ORTHOLOGUE AFUA_7G05090)-RELATED"/>
    <property type="match status" value="1"/>
</dbReference>
<evidence type="ECO:0000313" key="3">
    <source>
        <dbReference type="EMBL" id="MFD1673823.1"/>
    </source>
</evidence>
<name>A0ABW4JEP6_9BACL</name>
<dbReference type="EMBL" id="JBHUCX010000013">
    <property type="protein sequence ID" value="MFD1673823.1"/>
    <property type="molecule type" value="Genomic_DNA"/>
</dbReference>
<dbReference type="PANTHER" id="PTHR36845:SF1">
    <property type="entry name" value="HYDROLASE, PUTATIVE (AFU_ORTHOLOGUE AFUA_7G05090)-RELATED"/>
    <property type="match status" value="1"/>
</dbReference>
<dbReference type="Pfam" id="PF07470">
    <property type="entry name" value="Glyco_hydro_88"/>
    <property type="match status" value="1"/>
</dbReference>
<keyword evidence="4" id="KW-1185">Reference proteome</keyword>
<comment type="similarity">
    <text evidence="2">Belongs to the glycosyl hydrolase 88 family.</text>
</comment>
<accession>A0ABW4JEP6</accession>
<reference evidence="4" key="1">
    <citation type="journal article" date="2019" name="Int. J. Syst. Evol. Microbiol.">
        <title>The Global Catalogue of Microorganisms (GCM) 10K type strain sequencing project: providing services to taxonomists for standard genome sequencing and annotation.</title>
        <authorList>
            <consortium name="The Broad Institute Genomics Platform"/>
            <consortium name="The Broad Institute Genome Sequencing Center for Infectious Disease"/>
            <person name="Wu L."/>
            <person name="Ma J."/>
        </authorList>
    </citation>
    <scope>NUCLEOTIDE SEQUENCE [LARGE SCALE GENOMIC DNA]</scope>
    <source>
        <strain evidence="4">CGMCC 1.12286</strain>
    </source>
</reference>
<dbReference type="GO" id="GO:0016787">
    <property type="term" value="F:hydrolase activity"/>
    <property type="evidence" value="ECO:0007669"/>
    <property type="project" value="UniProtKB-KW"/>
</dbReference>
<keyword evidence="1 3" id="KW-0378">Hydrolase</keyword>
<proteinExistence type="inferred from homology"/>
<dbReference type="SUPFAM" id="SSF48208">
    <property type="entry name" value="Six-hairpin glycosidases"/>
    <property type="match status" value="1"/>
</dbReference>
<dbReference type="InterPro" id="IPR008928">
    <property type="entry name" value="6-hairpin_glycosidase_sf"/>
</dbReference>
<protein>
    <submittedName>
        <fullName evidence="3">Glycoside hydrolase family 88 protein</fullName>
    </submittedName>
</protein>
<dbReference type="InterPro" id="IPR052369">
    <property type="entry name" value="UG_Glycosaminoglycan_Hydrolase"/>
</dbReference>
<evidence type="ECO:0000256" key="2">
    <source>
        <dbReference type="ARBA" id="ARBA00038358"/>
    </source>
</evidence>
<dbReference type="RefSeq" id="WP_377941373.1">
    <property type="nucleotide sequence ID" value="NZ_JBHUCX010000013.1"/>
</dbReference>
<dbReference type="InterPro" id="IPR012341">
    <property type="entry name" value="6hp_glycosidase-like_sf"/>
</dbReference>